<dbReference type="Gene3D" id="1.10.10.60">
    <property type="entry name" value="Homeodomain-like"/>
    <property type="match status" value="1"/>
</dbReference>
<reference evidence="5" key="1">
    <citation type="journal article" date="2019" name="Int. J. Syst. Evol. Microbiol.">
        <title>The Global Catalogue of Microorganisms (GCM) 10K type strain sequencing project: providing services to taxonomists for standard genome sequencing and annotation.</title>
        <authorList>
            <consortium name="The Broad Institute Genomics Platform"/>
            <consortium name="The Broad Institute Genome Sequencing Center for Infectious Disease"/>
            <person name="Wu L."/>
            <person name="Ma J."/>
        </authorList>
    </citation>
    <scope>NUCLEOTIDE SEQUENCE [LARGE SCALE GENOMIC DNA]</scope>
    <source>
        <strain evidence="5">NBRC 100033</strain>
    </source>
</reference>
<evidence type="ECO:0000259" key="3">
    <source>
        <dbReference type="PROSITE" id="PS50994"/>
    </source>
</evidence>
<dbReference type="InterPro" id="IPR036397">
    <property type="entry name" value="RNaseH_sf"/>
</dbReference>
<dbReference type="Proteomes" id="UP001156682">
    <property type="component" value="Unassembled WGS sequence"/>
</dbReference>
<dbReference type="InterPro" id="IPR012337">
    <property type="entry name" value="RNaseH-like_sf"/>
</dbReference>
<protein>
    <submittedName>
        <fullName evidence="4">IS30 family transposase</fullName>
    </submittedName>
</protein>
<dbReference type="InterPro" id="IPR001584">
    <property type="entry name" value="Integrase_cat-core"/>
</dbReference>
<dbReference type="InterPro" id="IPR009057">
    <property type="entry name" value="Homeodomain-like_sf"/>
</dbReference>
<organism evidence="4 5">
    <name type="scientific">Marinospirillum insulare</name>
    <dbReference type="NCBI Taxonomy" id="217169"/>
    <lineage>
        <taxon>Bacteria</taxon>
        <taxon>Pseudomonadati</taxon>
        <taxon>Pseudomonadota</taxon>
        <taxon>Gammaproteobacteria</taxon>
        <taxon>Oceanospirillales</taxon>
        <taxon>Oceanospirillaceae</taxon>
        <taxon>Marinospirillum</taxon>
    </lineage>
</organism>
<dbReference type="InterPro" id="IPR025246">
    <property type="entry name" value="IS30-like_HTH"/>
</dbReference>
<gene>
    <name evidence="4" type="ORF">GCM10007878_24460</name>
</gene>
<dbReference type="PANTHER" id="PTHR10948:SF23">
    <property type="entry name" value="TRANSPOSASE INSI FOR INSERTION SEQUENCE ELEMENT IS30A-RELATED"/>
    <property type="match status" value="1"/>
</dbReference>
<dbReference type="InterPro" id="IPR001387">
    <property type="entry name" value="Cro/C1-type_HTH"/>
</dbReference>
<dbReference type="SUPFAM" id="SSF46689">
    <property type="entry name" value="Homeodomain-like"/>
    <property type="match status" value="1"/>
</dbReference>
<evidence type="ECO:0000313" key="5">
    <source>
        <dbReference type="Proteomes" id="UP001156682"/>
    </source>
</evidence>
<feature type="domain" description="HTH cro/C1-type" evidence="2">
    <location>
        <begin position="21"/>
        <end position="41"/>
    </location>
</feature>
<sequence>MRHYTQLTREQRYQISALLDNNLTQTEIAKTLGVHKSTISRELKRNTGKRGYRPKQAQLLSDERVKQRSKNRFIEPIWGVVDLFIKIDWSPVQISKRLAKLGILKVSHERIYQHIYANKAQGGLLYKHLRCQKKYKRRFGGKDSRGQIPNRVSIDLRPETANNKERAGDWELDTVIGKHHKQAAVTIVDRKMKVTLTKKVEHKDAESVKNAIIELLAPFAAAGLVHTLTADNGKEFAEHEAIAKALSCDFYFADPFASWQRGLNENTNGLIRQYCPKGSCFKHLDDEHFEFIMHRLNNRPRESLGMKTPNEVLFEELQAVALAS</sequence>
<dbReference type="RefSeq" id="WP_284305994.1">
    <property type="nucleotide sequence ID" value="NZ_BSOR01000051.1"/>
</dbReference>
<dbReference type="PROSITE" id="PS50994">
    <property type="entry name" value="INTEGRASE"/>
    <property type="match status" value="1"/>
</dbReference>
<keyword evidence="5" id="KW-1185">Reference proteome</keyword>
<feature type="domain" description="Integrase catalytic" evidence="3">
    <location>
        <begin position="154"/>
        <end position="317"/>
    </location>
</feature>
<dbReference type="PANTHER" id="PTHR10948">
    <property type="entry name" value="TRANSPOSASE"/>
    <property type="match status" value="1"/>
</dbReference>
<evidence type="ECO:0000256" key="1">
    <source>
        <dbReference type="ARBA" id="ARBA00023172"/>
    </source>
</evidence>
<evidence type="ECO:0000313" key="4">
    <source>
        <dbReference type="EMBL" id="GLR65007.1"/>
    </source>
</evidence>
<dbReference type="NCBIfam" id="NF033563">
    <property type="entry name" value="transpos_IS30"/>
    <property type="match status" value="1"/>
</dbReference>
<dbReference type="Gene3D" id="3.30.420.10">
    <property type="entry name" value="Ribonuclease H-like superfamily/Ribonuclease H"/>
    <property type="match status" value="1"/>
</dbReference>
<dbReference type="InterPro" id="IPR051917">
    <property type="entry name" value="Transposase-Integrase"/>
</dbReference>
<comment type="caution">
    <text evidence="4">The sequence shown here is derived from an EMBL/GenBank/DDBJ whole genome shotgun (WGS) entry which is preliminary data.</text>
</comment>
<dbReference type="EMBL" id="BSOR01000051">
    <property type="protein sequence ID" value="GLR65007.1"/>
    <property type="molecule type" value="Genomic_DNA"/>
</dbReference>
<accession>A0ABQ6A149</accession>
<dbReference type="InterPro" id="IPR053392">
    <property type="entry name" value="Transposase_IS30-like"/>
</dbReference>
<evidence type="ECO:0000259" key="2">
    <source>
        <dbReference type="PROSITE" id="PS50943"/>
    </source>
</evidence>
<name>A0ABQ6A149_9GAMM</name>
<dbReference type="Pfam" id="PF13936">
    <property type="entry name" value="HTH_38"/>
    <property type="match status" value="1"/>
</dbReference>
<keyword evidence="1" id="KW-0233">DNA recombination</keyword>
<dbReference type="SUPFAM" id="SSF53098">
    <property type="entry name" value="Ribonuclease H-like"/>
    <property type="match status" value="1"/>
</dbReference>
<dbReference type="PROSITE" id="PS50943">
    <property type="entry name" value="HTH_CROC1"/>
    <property type="match status" value="1"/>
</dbReference>
<proteinExistence type="predicted"/>